<dbReference type="Pfam" id="PF07907">
    <property type="entry name" value="YibE_F"/>
    <property type="match status" value="1"/>
</dbReference>
<dbReference type="PANTHER" id="PTHR41771:SF1">
    <property type="entry name" value="MEMBRANE PROTEIN"/>
    <property type="match status" value="1"/>
</dbReference>
<accession>A0A0C1Q3F5</accession>
<feature type="transmembrane region" description="Helical" evidence="1">
    <location>
        <begin position="12"/>
        <end position="31"/>
    </location>
</feature>
<reference evidence="2 3" key="1">
    <citation type="submission" date="2014-06" db="EMBL/GenBank/DDBJ databases">
        <title>Functional and comparative genomic analyses of the Drosophila gut microbiota identify candidate symbiosis factors.</title>
        <authorList>
            <person name="Newell P.D."/>
            <person name="Chaston J.M."/>
            <person name="Douglas A.E."/>
        </authorList>
    </citation>
    <scope>NUCLEOTIDE SEQUENCE [LARGE SCALE GENOMIC DNA]</scope>
    <source>
        <strain evidence="2 3">DmCS_002</strain>
    </source>
</reference>
<proteinExistence type="predicted"/>
<protein>
    <recommendedName>
        <fullName evidence="4">YibE/F family protein</fullName>
    </recommendedName>
</protein>
<keyword evidence="1" id="KW-0812">Transmembrane</keyword>
<sequence length="371" mass="41037">MKRIHPKFKIRWLAIVLVLISGLIVVTFTHFDAPMYKQTVARVVNVHNYGRTSQSDEFQNHDYQENQTLTLKVLNGQYKGKTITANNQFSGSGATDMKYHPGQQIFIHVANKNLKRSSILINGFKRDTAVVFLIWLTVMLLLVILKFSGSMALLSIVINAILFFLAVSIDVGTSFNPFILFAILSVIFTIVTAVLIFGASKETVVTISSTILGTAVAILIAFIVLSVTHERGMNFEMMDYVTQQRLPIYFVGCMIGSLGAIMDLSADITSSLFAVYEEDHSLSFFKLLKNGQNIGRSIMGPLINVLFLIFVAGTFPMMVLFLRNGNSWGYSFSMIMSLGIIQSLISAIGITLTVPITSLIASALCEMKVVK</sequence>
<comment type="caution">
    <text evidence="2">The sequence shown here is derived from an EMBL/GenBank/DDBJ whole genome shotgun (WGS) entry which is preliminary data.</text>
</comment>
<dbReference type="InterPro" id="IPR012507">
    <property type="entry name" value="YibE_F"/>
</dbReference>
<feature type="transmembrane region" description="Helical" evidence="1">
    <location>
        <begin position="152"/>
        <end position="169"/>
    </location>
</feature>
<feature type="transmembrane region" description="Helical" evidence="1">
    <location>
        <begin position="204"/>
        <end position="228"/>
    </location>
</feature>
<dbReference type="EMBL" id="JOJZ01000009">
    <property type="protein sequence ID" value="KID42413.1"/>
    <property type="molecule type" value="Genomic_DNA"/>
</dbReference>
<dbReference type="AlphaFoldDB" id="A0A0C1Q3F5"/>
<name>A0A0C1Q3F5_9LACO</name>
<dbReference type="Proteomes" id="UP000031397">
    <property type="component" value="Unassembled WGS sequence"/>
</dbReference>
<keyword evidence="1" id="KW-1133">Transmembrane helix</keyword>
<evidence type="ECO:0000313" key="2">
    <source>
        <dbReference type="EMBL" id="KID42413.1"/>
    </source>
</evidence>
<feature type="transmembrane region" description="Helical" evidence="1">
    <location>
        <begin position="175"/>
        <end position="197"/>
    </location>
</feature>
<dbReference type="PATRIC" id="fig|1614.7.peg.332"/>
<organism evidence="2 3">
    <name type="scientific">Fructilactobacillus fructivorans</name>
    <dbReference type="NCBI Taxonomy" id="1614"/>
    <lineage>
        <taxon>Bacteria</taxon>
        <taxon>Bacillati</taxon>
        <taxon>Bacillota</taxon>
        <taxon>Bacilli</taxon>
        <taxon>Lactobacillales</taxon>
        <taxon>Lactobacillaceae</taxon>
        <taxon>Fructilactobacillus</taxon>
    </lineage>
</organism>
<feature type="transmembrane region" description="Helical" evidence="1">
    <location>
        <begin position="128"/>
        <end position="145"/>
    </location>
</feature>
<dbReference type="OrthoDB" id="5753718at2"/>
<gene>
    <name evidence="2" type="ORF">LfDm3_0342</name>
</gene>
<keyword evidence="3" id="KW-1185">Reference proteome</keyword>
<feature type="transmembrane region" description="Helical" evidence="1">
    <location>
        <begin position="334"/>
        <end position="365"/>
    </location>
</feature>
<dbReference type="GeneID" id="74913029"/>
<keyword evidence="1" id="KW-0472">Membrane</keyword>
<dbReference type="PANTHER" id="PTHR41771">
    <property type="entry name" value="MEMBRANE PROTEIN-RELATED"/>
    <property type="match status" value="1"/>
</dbReference>
<feature type="transmembrane region" description="Helical" evidence="1">
    <location>
        <begin position="248"/>
        <end position="276"/>
    </location>
</feature>
<evidence type="ECO:0000256" key="1">
    <source>
        <dbReference type="SAM" id="Phobius"/>
    </source>
</evidence>
<dbReference type="RefSeq" id="WP_052236562.1">
    <property type="nucleotide sequence ID" value="NZ_JOJZ01000009.1"/>
</dbReference>
<evidence type="ECO:0008006" key="4">
    <source>
        <dbReference type="Google" id="ProtNLM"/>
    </source>
</evidence>
<evidence type="ECO:0000313" key="3">
    <source>
        <dbReference type="Proteomes" id="UP000031397"/>
    </source>
</evidence>
<feature type="transmembrane region" description="Helical" evidence="1">
    <location>
        <begin position="297"/>
        <end position="322"/>
    </location>
</feature>